<reference evidence="3" key="1">
    <citation type="journal article" date="2015" name="Genome Announc.">
        <title>Draft Genome Sequence of Bacteroidales Strain TBC1, a Novel Isolate from a Methanogenic Wastewater Treatment System.</title>
        <authorList>
            <person name="Tourlousse D.M."/>
            <person name="Matsuura N."/>
            <person name="Sun L."/>
            <person name="Toyonaga M."/>
            <person name="Kuroda K."/>
            <person name="Ohashi A."/>
            <person name="Cruz R."/>
            <person name="Yamaguchi T."/>
            <person name="Sekiguchi Y."/>
        </authorList>
    </citation>
    <scope>NUCLEOTIDE SEQUENCE [LARGE SCALE GENOMIC DNA]</scope>
    <source>
        <strain evidence="3">TBC1</strain>
    </source>
</reference>
<evidence type="ECO:0000256" key="1">
    <source>
        <dbReference type="SAM" id="SignalP"/>
    </source>
</evidence>
<sequence length="371" mass="41945">MNSYNPARFFVYLIKAVVTAVLISPGAFAQTLQPGFLKPEYIEALKMAHAVSDTPFVNKRMVPEDFKLAYRSPVTGLDNRWDLWLSKDKVAAISIRGTTPNQTSWLENFYAAMIPATGTIYLDNNTPVKYVLSDNPRAAVHAGWTMASAFLMQTILPKIDSCYKTGVRDFIITGHSQGGAISFLITSWVRHLQHKGELPLDIRFKTYASAAPKPGNLYYAYDYENLTRDGYAFNVVNSADWVPETPLAVQTTDDFNTLNPFRDALKTINKQKFPARTAMKHAYRKLKKHPAKAVKNYRKYLGNLAGKMAGNVYPELKLPEFSNTSNYVRTGNTVVLYADENYYQVFPDSGDNIFKHHTTAAYIYLLEKLRD</sequence>
<dbReference type="InterPro" id="IPR029058">
    <property type="entry name" value="AB_hydrolase_fold"/>
</dbReference>
<evidence type="ECO:0000313" key="4">
    <source>
        <dbReference type="Proteomes" id="UP000053091"/>
    </source>
</evidence>
<dbReference type="PANTHER" id="PTHR45856:SF11">
    <property type="entry name" value="FUNGAL LIPASE-LIKE DOMAIN-CONTAINING PROTEIN"/>
    <property type="match status" value="1"/>
</dbReference>
<dbReference type="Pfam" id="PF01764">
    <property type="entry name" value="Lipase_3"/>
    <property type="match status" value="1"/>
</dbReference>
<protein>
    <submittedName>
        <fullName evidence="3">Lipase</fullName>
    </submittedName>
</protein>
<evidence type="ECO:0000313" key="3">
    <source>
        <dbReference type="EMBL" id="GAP44409.1"/>
    </source>
</evidence>
<dbReference type="AlphaFoldDB" id="A0A0S7C5J1"/>
<keyword evidence="1" id="KW-0732">Signal</keyword>
<dbReference type="EMBL" id="DF968183">
    <property type="protein sequence ID" value="GAP44409.1"/>
    <property type="molecule type" value="Genomic_DNA"/>
</dbReference>
<dbReference type="InterPro" id="IPR051218">
    <property type="entry name" value="Sec_MonoDiacylglyc_Lipase"/>
</dbReference>
<gene>
    <name evidence="3" type="ORF">TBC1_12217</name>
</gene>
<name>A0A0S7C5J1_9BACT</name>
<dbReference type="RefSeq" id="WP_062043653.1">
    <property type="nucleotide sequence ID" value="NZ_DF968183.1"/>
</dbReference>
<dbReference type="OrthoDB" id="927373at2"/>
<dbReference type="PATRIC" id="fig|1678841.3.peg.2897"/>
<feature type="signal peptide" evidence="1">
    <location>
        <begin position="1"/>
        <end position="29"/>
    </location>
</feature>
<dbReference type="SUPFAM" id="SSF53474">
    <property type="entry name" value="alpha/beta-Hydrolases"/>
    <property type="match status" value="1"/>
</dbReference>
<accession>A0A0S7C5J1</accession>
<dbReference type="Gene3D" id="3.40.50.1820">
    <property type="entry name" value="alpha/beta hydrolase"/>
    <property type="match status" value="1"/>
</dbReference>
<dbReference type="InterPro" id="IPR002921">
    <property type="entry name" value="Fungal_lipase-type"/>
</dbReference>
<evidence type="ECO:0000259" key="2">
    <source>
        <dbReference type="Pfam" id="PF01764"/>
    </source>
</evidence>
<dbReference type="GO" id="GO:0006629">
    <property type="term" value="P:lipid metabolic process"/>
    <property type="evidence" value="ECO:0007669"/>
    <property type="project" value="InterPro"/>
</dbReference>
<dbReference type="PANTHER" id="PTHR45856">
    <property type="entry name" value="ALPHA/BETA-HYDROLASES SUPERFAMILY PROTEIN"/>
    <property type="match status" value="1"/>
</dbReference>
<feature type="domain" description="Fungal lipase-type" evidence="2">
    <location>
        <begin position="93"/>
        <end position="248"/>
    </location>
</feature>
<dbReference type="STRING" id="1678841.TBC1_12217"/>
<proteinExistence type="predicted"/>
<dbReference type="Proteomes" id="UP000053091">
    <property type="component" value="Unassembled WGS sequence"/>
</dbReference>
<keyword evidence="4" id="KW-1185">Reference proteome</keyword>
<organism evidence="3">
    <name type="scientific">Lentimicrobium saccharophilum</name>
    <dbReference type="NCBI Taxonomy" id="1678841"/>
    <lineage>
        <taxon>Bacteria</taxon>
        <taxon>Pseudomonadati</taxon>
        <taxon>Bacteroidota</taxon>
        <taxon>Bacteroidia</taxon>
        <taxon>Bacteroidales</taxon>
        <taxon>Lentimicrobiaceae</taxon>
        <taxon>Lentimicrobium</taxon>
    </lineage>
</organism>
<feature type="chain" id="PRO_5006633556" evidence="1">
    <location>
        <begin position="30"/>
        <end position="371"/>
    </location>
</feature>